<organism evidence="2 3">
    <name type="scientific">Fraxinus pennsylvanica</name>
    <dbReference type="NCBI Taxonomy" id="56036"/>
    <lineage>
        <taxon>Eukaryota</taxon>
        <taxon>Viridiplantae</taxon>
        <taxon>Streptophyta</taxon>
        <taxon>Embryophyta</taxon>
        <taxon>Tracheophyta</taxon>
        <taxon>Spermatophyta</taxon>
        <taxon>Magnoliopsida</taxon>
        <taxon>eudicotyledons</taxon>
        <taxon>Gunneridae</taxon>
        <taxon>Pentapetalae</taxon>
        <taxon>asterids</taxon>
        <taxon>lamiids</taxon>
        <taxon>Lamiales</taxon>
        <taxon>Oleaceae</taxon>
        <taxon>Oleeae</taxon>
        <taxon>Fraxinus</taxon>
    </lineage>
</organism>
<proteinExistence type="predicted"/>
<dbReference type="Gene3D" id="1.25.40.20">
    <property type="entry name" value="Ankyrin repeat-containing domain"/>
    <property type="match status" value="1"/>
</dbReference>
<feature type="compositionally biased region" description="Basic and acidic residues" evidence="1">
    <location>
        <begin position="8"/>
        <end position="21"/>
    </location>
</feature>
<dbReference type="SUPFAM" id="SSF48403">
    <property type="entry name" value="Ankyrin repeat"/>
    <property type="match status" value="1"/>
</dbReference>
<reference evidence="2" key="1">
    <citation type="submission" date="2023-05" db="EMBL/GenBank/DDBJ databases">
        <authorList>
            <person name="Huff M."/>
        </authorList>
    </citation>
    <scope>NUCLEOTIDE SEQUENCE</scope>
</reference>
<evidence type="ECO:0000313" key="2">
    <source>
        <dbReference type="EMBL" id="CAI9773359.1"/>
    </source>
</evidence>
<gene>
    <name evidence="2" type="ORF">FPE_LOCUS20789</name>
</gene>
<evidence type="ECO:0000313" key="3">
    <source>
        <dbReference type="Proteomes" id="UP000834106"/>
    </source>
</evidence>
<sequence>MGRRNRRQRADERRRKMKTYESEPELGSDDQLSREDSYPPLNTHIYQRNTLMVEAQVPQPQNVRSQFEIKVESPISNANDNAQHLIVHRRKGKVNTLSLGPYLYLAALRGDWKSAKTALSLDKNIARTEITERGDRALHIAAAAKQTAFVQNLVEHLNASDLELRNTHGNTAFCFAAVSGVVEIAKVMYEQNKKLPTIRSSIGKTPLEMAILLGNRKMVEYLYPITTLEDLNAEEYMEILVATIHTDMFGMKSF</sequence>
<feature type="region of interest" description="Disordered" evidence="1">
    <location>
        <begin position="1"/>
        <end position="41"/>
    </location>
</feature>
<dbReference type="Pfam" id="PF12796">
    <property type="entry name" value="Ank_2"/>
    <property type="match status" value="1"/>
</dbReference>
<dbReference type="InterPro" id="IPR036770">
    <property type="entry name" value="Ankyrin_rpt-contain_sf"/>
</dbReference>
<dbReference type="PANTHER" id="PTHR24121:SF20">
    <property type="entry name" value="TONSOKU-LIKE PROTEIN"/>
    <property type="match status" value="1"/>
</dbReference>
<dbReference type="EMBL" id="OU503047">
    <property type="protein sequence ID" value="CAI9773359.1"/>
    <property type="molecule type" value="Genomic_DNA"/>
</dbReference>
<keyword evidence="3" id="KW-1185">Reference proteome</keyword>
<accession>A0AAD1ZPT7</accession>
<evidence type="ECO:0000256" key="1">
    <source>
        <dbReference type="SAM" id="MobiDB-lite"/>
    </source>
</evidence>
<dbReference type="PANTHER" id="PTHR24121">
    <property type="entry name" value="NO MECHANORECEPTOR POTENTIAL C, ISOFORM D-RELATED"/>
    <property type="match status" value="1"/>
</dbReference>
<dbReference type="InterPro" id="IPR002110">
    <property type="entry name" value="Ankyrin_rpt"/>
</dbReference>
<protein>
    <submittedName>
        <fullName evidence="2">Uncharacterized protein</fullName>
    </submittedName>
</protein>
<dbReference type="AlphaFoldDB" id="A0AAD1ZPT7"/>
<dbReference type="Proteomes" id="UP000834106">
    <property type="component" value="Chromosome 12"/>
</dbReference>
<dbReference type="SMART" id="SM00248">
    <property type="entry name" value="ANK"/>
    <property type="match status" value="3"/>
</dbReference>
<name>A0AAD1ZPT7_9LAMI</name>